<dbReference type="AlphaFoldDB" id="A0A449BBC2"/>
<protein>
    <recommendedName>
        <fullName evidence="4">FMN-binding domain-containing protein</fullName>
    </recommendedName>
</protein>
<reference evidence="2 3" key="1">
    <citation type="submission" date="2019-01" db="EMBL/GenBank/DDBJ databases">
        <authorList>
            <consortium name="Pathogen Informatics"/>
        </authorList>
    </citation>
    <scope>NUCLEOTIDE SEQUENCE [LARGE SCALE GENOMIC DNA]</scope>
    <source>
        <strain evidence="2 3">NCTC10138</strain>
    </source>
</reference>
<keyword evidence="1" id="KW-0812">Transmembrane</keyword>
<dbReference type="EMBL" id="LR215048">
    <property type="protein sequence ID" value="VEU79671.1"/>
    <property type="molecule type" value="Genomic_DNA"/>
</dbReference>
<organism evidence="2 3">
    <name type="scientific">Haploplasma axanthum</name>
    <name type="common">Acholeplasma axanthum</name>
    <dbReference type="NCBI Taxonomy" id="29552"/>
    <lineage>
        <taxon>Bacteria</taxon>
        <taxon>Bacillati</taxon>
        <taxon>Mycoplasmatota</taxon>
        <taxon>Mollicutes</taxon>
        <taxon>Acholeplasmatales</taxon>
        <taxon>Acholeplasmataceae</taxon>
        <taxon>Haploplasma</taxon>
    </lineage>
</organism>
<dbReference type="KEGG" id="aaxa:NCTC10138_00095"/>
<accession>A0A449BBC2</accession>
<evidence type="ECO:0000313" key="2">
    <source>
        <dbReference type="EMBL" id="VEU79671.1"/>
    </source>
</evidence>
<evidence type="ECO:0000256" key="1">
    <source>
        <dbReference type="SAM" id="Phobius"/>
    </source>
</evidence>
<dbReference type="Proteomes" id="UP000289841">
    <property type="component" value="Chromosome"/>
</dbReference>
<evidence type="ECO:0000313" key="3">
    <source>
        <dbReference type="Proteomes" id="UP000289841"/>
    </source>
</evidence>
<keyword evidence="1" id="KW-1133">Transmembrane helix</keyword>
<name>A0A449BBC2_HAPAX</name>
<gene>
    <name evidence="2" type="ORF">NCTC10138_00095</name>
</gene>
<sequence length="313" mass="34757">MKNLNVKNILVMLGFIFVILGVLIGSSLLLKNTRSNNIMKQEIKKYTEVLENISEIETVEVPSSLVTITDKKIAKNASGTVIGTLYSTNTTNNYGNIEIILSLDTTGKILGIKAIVNQTLGVDKTIAYISGLKGSSILDPVSNVDVTGVTRSNEAVNKILNDVKEAYKIDAPEEEKNVYEKLFGDDFKFEIIEIEENATVKEVRKILVNDVEKARVYKIEKTGMYTDGMEDKISFNVILGLNNEILGYEEVEYKHTGGTYKRNVLAFFNELVNEKVLISAVDSHVTEVTGSTNSRIILKSMLNELAIFVEGDR</sequence>
<dbReference type="STRING" id="1278311.GCA_000428705_01256"/>
<feature type="transmembrane region" description="Helical" evidence="1">
    <location>
        <begin position="6"/>
        <end position="30"/>
    </location>
</feature>
<dbReference type="RefSeq" id="WP_026390724.1">
    <property type="nucleotide sequence ID" value="NZ_LR215048.1"/>
</dbReference>
<proteinExistence type="predicted"/>
<keyword evidence="1" id="KW-0472">Membrane</keyword>
<keyword evidence="3" id="KW-1185">Reference proteome</keyword>
<evidence type="ECO:0008006" key="4">
    <source>
        <dbReference type="Google" id="ProtNLM"/>
    </source>
</evidence>
<dbReference type="OrthoDB" id="384376at2"/>